<accession>A0A0L6U8M0</accession>
<feature type="compositionally biased region" description="Low complexity" evidence="1">
    <location>
        <begin position="217"/>
        <end position="254"/>
    </location>
</feature>
<feature type="compositionally biased region" description="Polar residues" evidence="1">
    <location>
        <begin position="29"/>
        <end position="45"/>
    </location>
</feature>
<feature type="region of interest" description="Disordered" evidence="1">
    <location>
        <begin position="884"/>
        <end position="930"/>
    </location>
</feature>
<feature type="compositionally biased region" description="Polar residues" evidence="1">
    <location>
        <begin position="1188"/>
        <end position="1198"/>
    </location>
</feature>
<dbReference type="OrthoDB" id="2503003at2759"/>
<keyword evidence="4" id="KW-1185">Reference proteome</keyword>
<sequence length="1395" mass="150295">MPPAFGNNPSQDQLRSFLTDPAINPPNTHPNSTPFNPSPISMTRLPPNQLNSAQQVLSSQSILPAEQNNLIATISAAKLGRLSNELTECLFRKIGADVFRATGLGHLLDAAGNLVLPPQGSQNSPQAQQRARNTDLPPHSLGPSGAITAQATSAQLAGASTGSYPSPLPSSGLPPTSITPQPHPPHTSSATHSRQPSQLQSLHPTPNHSQILQSFPHPAHALQQQQQQQQQLQQQTHHLQQQQQPPHHQQQQAQGIPNRLPHAQMQMHPSKPLEIDEASLINFKRQLHSMQQFLHQVTYFQNCLNENLILPTDSQPHPRPMSAEDRANFEKELQKARHSHRQLHASLKILIDKHGGSENMAFIMKSLQGGAGPGSSALPPPHPSTMSHPNQQVRPPSSNAHQVPGTQQILPLPGNQPHLLNQHQPQHSHHLGQGQQQLSELHQPSPHPGPGIQPNQKQVVHQQPQQALGPHQAGPNSSFPTAVTPQQHARQISQGGGGGQMPFSSPMTHPASTSSTTEHIARFQNPQMQQQLLRVGSPRQGGPGPTQPPRPPSTVQSAAYPSTSPHLNQGNSPNNPPFNPPPALNMAAALNGITPDKFMSAIRDNLLRKGTVWNGQPGFRGKELDLYKVWTTCLQAGGFDRVTSAGLWGYIALKMDNSINQSDNSDVQRAANELCELYRTFCLDLEHAVFNALQLKQQELKRAQSHSIGQSPPQVPNQQPQAPTPQNHVTPQPPFSQAENMGEQRTQAGQLDGQTHHPQQIKLPNQSETADKNLHGAPQHTLSHSQGQLHPQLQSQHGNIHLNQPPSIQRDFASQNAFTQTTAPQLDNRQSSILQARLVSNSHIGAHSREDIMGMSDEQLHEINIPQDAIAKIRQARAQTQNKFPGVPSHLPTQPSQLRPSAGPWAGSTSAMEEGGGPDLPGRSSLTGAPMTKLNDASAAINTMRSEIVPQAQALWLKSKQSIPRQLSDIEKDQYKSNMEEISGMVQLVMSRLPEYLAMGGRLDHARSTILMPYSQSQFPGHSQPQSSDMTNSALAQAVQPPQPMAHYSHFSKHVQQRLHAEDLKLKQPPSKRIKSCSSIVTSPDRLQGTGGPSPSAQETANSQQGLEASPAQHSNDLASPVGNNPKSPGSKGPGKRTQSVGAGNKRTARKSSTQTGRSTKPSHQIMAEVKAEHAAAKAKREAEKLEQSQGGKANNTPSAPPPESNGKPSAEDAAKAALAPGPQNAISQSDLSGMSAAAALAPSPIPNQPKPQVDLLESEKPPQMLIEDLLKELSDSTSSGAQASTSTNTLDDEIWRSFMADLKLPTACEDVEGGRAGEDELLGSWLFDESLENLKDSPASAGDGVGGYDMMYIGPTMARFLDSKAAVSGVVAGMDDLNGPCPSFLKVMQDSMGV</sequence>
<dbReference type="SUPFAM" id="SSF46774">
    <property type="entry name" value="ARID-like"/>
    <property type="match status" value="1"/>
</dbReference>
<dbReference type="PROSITE" id="PS51011">
    <property type="entry name" value="ARID"/>
    <property type="match status" value="1"/>
</dbReference>
<feature type="compositionally biased region" description="Polar residues" evidence="1">
    <location>
        <begin position="7"/>
        <end position="16"/>
    </location>
</feature>
<feature type="region of interest" description="Disordered" evidence="1">
    <location>
        <begin position="535"/>
        <end position="583"/>
    </location>
</feature>
<feature type="domain" description="ARID" evidence="2">
    <location>
        <begin position="592"/>
        <end position="690"/>
    </location>
</feature>
<feature type="compositionally biased region" description="Polar residues" evidence="1">
    <location>
        <begin position="727"/>
        <end position="768"/>
    </location>
</feature>
<feature type="compositionally biased region" description="Low complexity" evidence="1">
    <location>
        <begin position="160"/>
        <end position="193"/>
    </location>
</feature>
<dbReference type="GO" id="GO:0003677">
    <property type="term" value="F:DNA binding"/>
    <property type="evidence" value="ECO:0007669"/>
    <property type="project" value="InterPro"/>
</dbReference>
<feature type="compositionally biased region" description="Polar residues" evidence="1">
    <location>
        <begin position="1151"/>
        <end position="1163"/>
    </location>
</feature>
<proteinExistence type="predicted"/>
<feature type="compositionally biased region" description="Pro residues" evidence="1">
    <location>
        <begin position="574"/>
        <end position="583"/>
    </location>
</feature>
<feature type="compositionally biased region" description="Low complexity" evidence="1">
    <location>
        <begin position="453"/>
        <end position="466"/>
    </location>
</feature>
<feature type="compositionally biased region" description="Low complexity" evidence="1">
    <location>
        <begin position="710"/>
        <end position="726"/>
    </location>
</feature>
<dbReference type="EMBL" id="LAVV01014559">
    <property type="protein sequence ID" value="KNZ44652.1"/>
    <property type="molecule type" value="Genomic_DNA"/>
</dbReference>
<feature type="compositionally biased region" description="Polar residues" evidence="1">
    <location>
        <begin position="780"/>
        <end position="791"/>
    </location>
</feature>
<dbReference type="STRING" id="27349.A0A0L6U8M0"/>
<dbReference type="VEuPathDB" id="FungiDB:VP01_895g5"/>
<feature type="region of interest" description="Disordered" evidence="1">
    <location>
        <begin position="1"/>
        <end position="45"/>
    </location>
</feature>
<organism evidence="3 4">
    <name type="scientific">Puccinia sorghi</name>
    <dbReference type="NCBI Taxonomy" id="27349"/>
    <lineage>
        <taxon>Eukaryota</taxon>
        <taxon>Fungi</taxon>
        <taxon>Dikarya</taxon>
        <taxon>Basidiomycota</taxon>
        <taxon>Pucciniomycotina</taxon>
        <taxon>Pucciniomycetes</taxon>
        <taxon>Pucciniales</taxon>
        <taxon>Pucciniaceae</taxon>
        <taxon>Puccinia</taxon>
    </lineage>
</organism>
<comment type="caution">
    <text evidence="3">The sequence shown here is derived from an EMBL/GenBank/DDBJ whole genome shotgun (WGS) entry which is preliminary data.</text>
</comment>
<reference evidence="3 4" key="1">
    <citation type="submission" date="2015-08" db="EMBL/GenBank/DDBJ databases">
        <title>Next Generation Sequencing and Analysis of the Genome of Puccinia sorghi L Schw, the Causal Agent of Maize Common Rust.</title>
        <authorList>
            <person name="Rochi L."/>
            <person name="Burguener G."/>
            <person name="Darino M."/>
            <person name="Turjanski A."/>
            <person name="Kreff E."/>
            <person name="Dieguez M.J."/>
            <person name="Sacco F."/>
        </authorList>
    </citation>
    <scope>NUCLEOTIDE SEQUENCE [LARGE SCALE GENOMIC DNA]</scope>
    <source>
        <strain evidence="3 4">RO10H11247</strain>
    </source>
</reference>
<feature type="compositionally biased region" description="Polar residues" evidence="1">
    <location>
        <begin position="502"/>
        <end position="518"/>
    </location>
</feature>
<feature type="compositionally biased region" description="Polar residues" evidence="1">
    <location>
        <begin position="1015"/>
        <end position="1035"/>
    </location>
</feature>
<dbReference type="Gene3D" id="1.10.150.60">
    <property type="entry name" value="ARID DNA-binding domain"/>
    <property type="match status" value="1"/>
</dbReference>
<feature type="region of interest" description="Disordered" evidence="1">
    <location>
        <begin position="1063"/>
        <end position="1219"/>
    </location>
</feature>
<dbReference type="InterPro" id="IPR001606">
    <property type="entry name" value="ARID_dom"/>
</dbReference>
<dbReference type="Pfam" id="PF01388">
    <property type="entry name" value="ARID"/>
    <property type="match status" value="1"/>
</dbReference>
<feature type="region of interest" description="Disordered" evidence="1">
    <location>
        <begin position="703"/>
        <end position="791"/>
    </location>
</feature>
<evidence type="ECO:0000259" key="2">
    <source>
        <dbReference type="PROSITE" id="PS51011"/>
    </source>
</evidence>
<feature type="region of interest" description="Disordered" evidence="1">
    <location>
        <begin position="1015"/>
        <end position="1044"/>
    </location>
</feature>
<feature type="compositionally biased region" description="Polar residues" evidence="1">
    <location>
        <begin position="119"/>
        <end position="131"/>
    </location>
</feature>
<feature type="compositionally biased region" description="Polar residues" evidence="1">
    <location>
        <begin position="555"/>
        <end position="570"/>
    </location>
</feature>
<name>A0A0L6U8M0_9BASI</name>
<gene>
    <name evidence="3" type="ORF">VP01_895g5</name>
</gene>
<feature type="compositionally biased region" description="Polar residues" evidence="1">
    <location>
        <begin position="1093"/>
        <end position="1128"/>
    </location>
</feature>
<protein>
    <recommendedName>
        <fullName evidence="2">ARID domain-containing protein</fullName>
    </recommendedName>
</protein>
<feature type="compositionally biased region" description="Basic and acidic residues" evidence="1">
    <location>
        <begin position="1170"/>
        <end position="1187"/>
    </location>
</feature>
<dbReference type="CDD" id="cd16100">
    <property type="entry name" value="ARID"/>
    <property type="match status" value="1"/>
</dbReference>
<evidence type="ECO:0000313" key="3">
    <source>
        <dbReference type="EMBL" id="KNZ44652.1"/>
    </source>
</evidence>
<feature type="compositionally biased region" description="Polar residues" evidence="1">
    <location>
        <begin position="474"/>
        <end position="493"/>
    </location>
</feature>
<feature type="compositionally biased region" description="Polar residues" evidence="1">
    <location>
        <begin position="385"/>
        <end position="409"/>
    </location>
</feature>
<feature type="compositionally biased region" description="Low complexity" evidence="1">
    <location>
        <begin position="415"/>
        <end position="444"/>
    </location>
</feature>
<dbReference type="InterPro" id="IPR036431">
    <property type="entry name" value="ARID_dom_sf"/>
</dbReference>
<evidence type="ECO:0000256" key="1">
    <source>
        <dbReference type="SAM" id="MobiDB-lite"/>
    </source>
</evidence>
<evidence type="ECO:0000313" key="4">
    <source>
        <dbReference type="Proteomes" id="UP000037035"/>
    </source>
</evidence>
<feature type="compositionally biased region" description="Polar residues" evidence="1">
    <location>
        <begin position="194"/>
        <end position="213"/>
    </location>
</feature>
<feature type="region of interest" description="Disordered" evidence="1">
    <location>
        <begin position="115"/>
        <end position="255"/>
    </location>
</feature>
<feature type="region of interest" description="Disordered" evidence="1">
    <location>
        <begin position="366"/>
        <end position="518"/>
    </location>
</feature>
<dbReference type="Proteomes" id="UP000037035">
    <property type="component" value="Unassembled WGS sequence"/>
</dbReference>